<evidence type="ECO:0000256" key="2">
    <source>
        <dbReference type="ARBA" id="ARBA00022679"/>
    </source>
</evidence>
<dbReference type="STRING" id="1123309.GCA_000377005_00434"/>
<dbReference type="InterPro" id="IPR052700">
    <property type="entry name" value="Carb_kinase_PfkB-like"/>
</dbReference>
<feature type="domain" description="Carbohydrate kinase PfkB" evidence="4">
    <location>
        <begin position="3"/>
        <end position="313"/>
    </location>
</feature>
<evidence type="ECO:0000313" key="6">
    <source>
        <dbReference type="Proteomes" id="UP000281771"/>
    </source>
</evidence>
<accession>A0A3P1V7Q5</accession>
<name>A0A3P1V7Q5_9STRE</name>
<sequence length="333" mass="37542">MGKILFFGEPLIRITPQQFDVLHDGINASIHYGGSEVNVACALQGFGLQTRLLTGLPKNRLGDSYLSFLQHHAIDTREICRIGKRIGVYYLESGFGCRQGEVTYDRMDTSVSEITIDMLDLDSLFEGVSHFHFSGISIAISQNCRELLEQLLIEARKRQIIISFDPNLRQHMIKLHDAKKEFSHFATYADYCFGIEPLMLDRQDFTLFDRENATLEELEHRMKDLKKKFHFKAIFHTIRETDGAGINHYQAFAFDGTLHASQTFSTKVLQRIGSGDAFVAGALYQLIAGASMSKTINFAAAAGSFKCTVAGDYLHHPAEQIDKLFTQSKDISR</sequence>
<dbReference type="GO" id="GO:0016301">
    <property type="term" value="F:kinase activity"/>
    <property type="evidence" value="ECO:0007669"/>
    <property type="project" value="UniProtKB-KW"/>
</dbReference>
<evidence type="ECO:0000256" key="1">
    <source>
        <dbReference type="ARBA" id="ARBA00010688"/>
    </source>
</evidence>
<reference evidence="5 6" key="1">
    <citation type="submission" date="2018-11" db="EMBL/GenBank/DDBJ databases">
        <title>Genomes From Bacteria Associated with the Canine Oral Cavity: a Test Case for Automated Genome-Based Taxonomic Assignment.</title>
        <authorList>
            <person name="Coil D.A."/>
            <person name="Jospin G."/>
            <person name="Darling A.E."/>
            <person name="Wallis C."/>
            <person name="Davis I.J."/>
            <person name="Harris S."/>
            <person name="Eisen J.A."/>
            <person name="Holcombe L.J."/>
            <person name="O'Flynn C."/>
        </authorList>
    </citation>
    <scope>NUCLEOTIDE SEQUENCE [LARGE SCALE GENOMIC DNA]</scope>
    <source>
        <strain evidence="5 6">OH4621_COT-116</strain>
    </source>
</reference>
<dbReference type="EMBL" id="RQZA01000011">
    <property type="protein sequence ID" value="RRD29828.1"/>
    <property type="molecule type" value="Genomic_DNA"/>
</dbReference>
<dbReference type="InterPro" id="IPR011611">
    <property type="entry name" value="PfkB_dom"/>
</dbReference>
<dbReference type="PANTHER" id="PTHR43320">
    <property type="entry name" value="SUGAR KINASE"/>
    <property type="match status" value="1"/>
</dbReference>
<evidence type="ECO:0000313" key="5">
    <source>
        <dbReference type="EMBL" id="RRD29828.1"/>
    </source>
</evidence>
<keyword evidence="2" id="KW-0808">Transferase</keyword>
<dbReference type="Gene3D" id="3.40.1190.20">
    <property type="match status" value="1"/>
</dbReference>
<proteinExistence type="inferred from homology"/>
<evidence type="ECO:0000259" key="4">
    <source>
        <dbReference type="Pfam" id="PF00294"/>
    </source>
</evidence>
<comment type="caution">
    <text evidence="5">The sequence shown here is derived from an EMBL/GenBank/DDBJ whole genome shotgun (WGS) entry which is preliminary data.</text>
</comment>
<evidence type="ECO:0000256" key="3">
    <source>
        <dbReference type="ARBA" id="ARBA00022777"/>
    </source>
</evidence>
<dbReference type="AlphaFoldDB" id="A0A3P1V7Q5"/>
<keyword evidence="3 5" id="KW-0418">Kinase</keyword>
<dbReference type="InterPro" id="IPR029056">
    <property type="entry name" value="Ribokinase-like"/>
</dbReference>
<dbReference type="PANTHER" id="PTHR43320:SF2">
    <property type="entry name" value="2-DEHYDRO-3-DEOXYGLUCONOKINASE_2-DEHYDRO-3-DEOXYGALACTONOKINASE"/>
    <property type="match status" value="1"/>
</dbReference>
<organism evidence="5 6">
    <name type="scientific">Streptococcus minor</name>
    <dbReference type="NCBI Taxonomy" id="229549"/>
    <lineage>
        <taxon>Bacteria</taxon>
        <taxon>Bacillati</taxon>
        <taxon>Bacillota</taxon>
        <taxon>Bacilli</taxon>
        <taxon>Lactobacillales</taxon>
        <taxon>Streptococcaceae</taxon>
        <taxon>Streptococcus</taxon>
    </lineage>
</organism>
<dbReference type="RefSeq" id="WP_124777781.1">
    <property type="nucleotide sequence ID" value="NZ_RQZA01000011.1"/>
</dbReference>
<comment type="similarity">
    <text evidence="1">Belongs to the carbohydrate kinase PfkB family.</text>
</comment>
<dbReference type="Proteomes" id="UP000281771">
    <property type="component" value="Unassembled WGS sequence"/>
</dbReference>
<dbReference type="Pfam" id="PF00294">
    <property type="entry name" value="PfkB"/>
    <property type="match status" value="1"/>
</dbReference>
<dbReference type="SUPFAM" id="SSF53613">
    <property type="entry name" value="Ribokinase-like"/>
    <property type="match status" value="1"/>
</dbReference>
<keyword evidence="6" id="KW-1185">Reference proteome</keyword>
<protein>
    <submittedName>
        <fullName evidence="5">Sugar kinase</fullName>
    </submittedName>
</protein>
<gene>
    <name evidence="5" type="ORF">EII38_08900</name>
</gene>
<dbReference type="CDD" id="cd01166">
    <property type="entry name" value="KdgK"/>
    <property type="match status" value="1"/>
</dbReference>